<accession>A0A401S6L5</accession>
<gene>
    <name evidence="1" type="ORF">chiPu_0004432</name>
</gene>
<reference evidence="1 2" key="1">
    <citation type="journal article" date="2018" name="Nat. Ecol. Evol.">
        <title>Shark genomes provide insights into elasmobranch evolution and the origin of vertebrates.</title>
        <authorList>
            <person name="Hara Y"/>
            <person name="Yamaguchi K"/>
            <person name="Onimaru K"/>
            <person name="Kadota M"/>
            <person name="Koyanagi M"/>
            <person name="Keeley SD"/>
            <person name="Tatsumi K"/>
            <person name="Tanaka K"/>
            <person name="Motone F"/>
            <person name="Kageyama Y"/>
            <person name="Nozu R"/>
            <person name="Adachi N"/>
            <person name="Nishimura O"/>
            <person name="Nakagawa R"/>
            <person name="Tanegashima C"/>
            <person name="Kiyatake I"/>
            <person name="Matsumoto R"/>
            <person name="Murakumo K"/>
            <person name="Nishida K"/>
            <person name="Terakita A"/>
            <person name="Kuratani S"/>
            <person name="Sato K"/>
            <person name="Hyodo S Kuraku.S."/>
        </authorList>
    </citation>
    <scope>NUCLEOTIDE SEQUENCE [LARGE SCALE GENOMIC DNA]</scope>
</reference>
<dbReference type="Proteomes" id="UP000287033">
    <property type="component" value="Unassembled WGS sequence"/>
</dbReference>
<dbReference type="EMBL" id="BEZZ01000107">
    <property type="protein sequence ID" value="GCC26018.1"/>
    <property type="molecule type" value="Genomic_DNA"/>
</dbReference>
<proteinExistence type="predicted"/>
<organism evidence="1 2">
    <name type="scientific">Chiloscyllium punctatum</name>
    <name type="common">Brownbanded bambooshark</name>
    <name type="synonym">Hemiscyllium punctatum</name>
    <dbReference type="NCBI Taxonomy" id="137246"/>
    <lineage>
        <taxon>Eukaryota</taxon>
        <taxon>Metazoa</taxon>
        <taxon>Chordata</taxon>
        <taxon>Craniata</taxon>
        <taxon>Vertebrata</taxon>
        <taxon>Chondrichthyes</taxon>
        <taxon>Elasmobranchii</taxon>
        <taxon>Galeomorphii</taxon>
        <taxon>Galeoidea</taxon>
        <taxon>Orectolobiformes</taxon>
        <taxon>Hemiscylliidae</taxon>
        <taxon>Chiloscyllium</taxon>
    </lineage>
</organism>
<protein>
    <submittedName>
        <fullName evidence="1">Uncharacterized protein</fullName>
    </submittedName>
</protein>
<dbReference type="AlphaFoldDB" id="A0A401S6L5"/>
<comment type="caution">
    <text evidence="1">The sequence shown here is derived from an EMBL/GenBank/DDBJ whole genome shotgun (WGS) entry which is preliminary data.</text>
</comment>
<keyword evidence="2" id="KW-1185">Reference proteome</keyword>
<sequence>MEDGLFYVANKEIGIAGAYMGAHGYPFSLEEVGGFEGEIVKGEDQFSQTNDSVSGRILLGTLGEEETECLEALVMAYRGVEGLDVHDEDEALGAGKRKSWRRWRAWVVSRAYVGSSRTGGIDR</sequence>
<evidence type="ECO:0000313" key="2">
    <source>
        <dbReference type="Proteomes" id="UP000287033"/>
    </source>
</evidence>
<name>A0A401S6L5_CHIPU</name>
<evidence type="ECO:0000313" key="1">
    <source>
        <dbReference type="EMBL" id="GCC26018.1"/>
    </source>
</evidence>